<accession>A0A848DP93</accession>
<reference evidence="2 3" key="1">
    <citation type="submission" date="2020-04" db="EMBL/GenBank/DDBJ databases">
        <authorList>
            <person name="Klaysubun C."/>
            <person name="Duangmal K."/>
            <person name="Lipun K."/>
        </authorList>
    </citation>
    <scope>NUCLEOTIDE SEQUENCE [LARGE SCALE GENOMIC DNA]</scope>
    <source>
        <strain evidence="2 3">DSM 45300</strain>
    </source>
</reference>
<dbReference type="AlphaFoldDB" id="A0A848DP93"/>
<dbReference type="InterPro" id="IPR023606">
    <property type="entry name" value="CoA-Trfase_III_dom_1_sf"/>
</dbReference>
<dbReference type="InterPro" id="IPR003673">
    <property type="entry name" value="CoA-Trfase_fam_III"/>
</dbReference>
<keyword evidence="3" id="KW-1185">Reference proteome</keyword>
<dbReference type="Gene3D" id="3.40.50.10540">
    <property type="entry name" value="Crotonobetainyl-coa:carnitine coa-transferase, domain 1"/>
    <property type="match status" value="1"/>
</dbReference>
<dbReference type="SUPFAM" id="SSF89796">
    <property type="entry name" value="CoA-transferase family III (CaiB/BaiF)"/>
    <property type="match status" value="1"/>
</dbReference>
<protein>
    <submittedName>
        <fullName evidence="2">CoA transferase</fullName>
    </submittedName>
</protein>
<dbReference type="GO" id="GO:0008410">
    <property type="term" value="F:CoA-transferase activity"/>
    <property type="evidence" value="ECO:0007669"/>
    <property type="project" value="TreeGrafter"/>
</dbReference>
<dbReference type="InterPro" id="IPR050483">
    <property type="entry name" value="CoA-transferase_III_domain"/>
</dbReference>
<sequence length="397" mass="42984">MGPYAAAILGDLGADVIKVEEPAGDMARGIGPRRHPGMSGLALNLNRNKRSVAVNLKAPEGRAVLADLVRGADAVLTNLRPASRERLGLTYEQLVAVNPGVVLCTAQAFRTGSDVENLAAYDDIVQARSGLTSLYQRAGGEQGYAPFVVADKVCGLTIVYSLLAALLHRQRTGEGQWVDVPMVDTMVAFNLVEHLNGHTFEPPEGRFGWARVLTANRRPQRTADGWVCLLPYSDRNWRDFFDYIGRSELGDDPRFGSIDGRHANMVELLDLVAEAAAGRTTAEWLEFCARASIPATPVVDLEDLPDDPYVREGGLVTTASHPSEGRYRTVSTPARFSRTPGRLRRHAPRLGADTREVLAEAGHTVERIDSLLATGVAYADGPPELCLDEPAPIGVSR</sequence>
<dbReference type="PANTHER" id="PTHR48207">
    <property type="entry name" value="SUCCINATE--HYDROXYMETHYLGLUTARATE COA-TRANSFERASE"/>
    <property type="match status" value="1"/>
</dbReference>
<evidence type="ECO:0000313" key="3">
    <source>
        <dbReference type="Proteomes" id="UP000586918"/>
    </source>
</evidence>
<proteinExistence type="predicted"/>
<dbReference type="Gene3D" id="3.30.1540.10">
    <property type="entry name" value="formyl-coa transferase, domain 3"/>
    <property type="match status" value="1"/>
</dbReference>
<gene>
    <name evidence="2" type="ORF">HF519_24300</name>
</gene>
<comment type="caution">
    <text evidence="2">The sequence shown here is derived from an EMBL/GenBank/DDBJ whole genome shotgun (WGS) entry which is preliminary data.</text>
</comment>
<dbReference type="Pfam" id="PF02515">
    <property type="entry name" value="CoA_transf_3"/>
    <property type="match status" value="1"/>
</dbReference>
<dbReference type="PANTHER" id="PTHR48207:SF4">
    <property type="entry name" value="BLL6097 PROTEIN"/>
    <property type="match status" value="1"/>
</dbReference>
<dbReference type="InterPro" id="IPR044855">
    <property type="entry name" value="CoA-Trfase_III_dom3_sf"/>
</dbReference>
<evidence type="ECO:0000313" key="2">
    <source>
        <dbReference type="EMBL" id="NMH94637.1"/>
    </source>
</evidence>
<dbReference type="EMBL" id="JAAXKZ010000123">
    <property type="protein sequence ID" value="NMH94637.1"/>
    <property type="molecule type" value="Genomic_DNA"/>
</dbReference>
<dbReference type="Proteomes" id="UP000586918">
    <property type="component" value="Unassembled WGS sequence"/>
</dbReference>
<organism evidence="2 3">
    <name type="scientific">Pseudonocardia bannensis</name>
    <dbReference type="NCBI Taxonomy" id="630973"/>
    <lineage>
        <taxon>Bacteria</taxon>
        <taxon>Bacillati</taxon>
        <taxon>Actinomycetota</taxon>
        <taxon>Actinomycetes</taxon>
        <taxon>Pseudonocardiales</taxon>
        <taxon>Pseudonocardiaceae</taxon>
        <taxon>Pseudonocardia</taxon>
    </lineage>
</organism>
<keyword evidence="1 2" id="KW-0808">Transferase</keyword>
<evidence type="ECO:0000256" key="1">
    <source>
        <dbReference type="ARBA" id="ARBA00022679"/>
    </source>
</evidence>
<name>A0A848DP93_9PSEU</name>